<dbReference type="PROSITE" id="PS51782">
    <property type="entry name" value="LYSM"/>
    <property type="match status" value="1"/>
</dbReference>
<dbReference type="InterPro" id="IPR050570">
    <property type="entry name" value="Cell_wall_metabolism_enzyme"/>
</dbReference>
<dbReference type="Proteomes" id="UP000297890">
    <property type="component" value="Unassembled WGS sequence"/>
</dbReference>
<dbReference type="GO" id="GO:0004222">
    <property type="term" value="F:metalloendopeptidase activity"/>
    <property type="evidence" value="ECO:0007669"/>
    <property type="project" value="TreeGrafter"/>
</dbReference>
<dbReference type="GO" id="GO:0006508">
    <property type="term" value="P:proteolysis"/>
    <property type="evidence" value="ECO:0007669"/>
    <property type="project" value="UniProtKB-KW"/>
</dbReference>
<keyword evidence="5" id="KW-0378">Hydrolase</keyword>
<comment type="caution">
    <text evidence="9">The sequence shown here is derived from an EMBL/GenBank/DDBJ whole genome shotgun (WGS) entry which is preliminary data.</text>
</comment>
<evidence type="ECO:0000256" key="3">
    <source>
        <dbReference type="ARBA" id="ARBA00022670"/>
    </source>
</evidence>
<dbReference type="InterPro" id="IPR045834">
    <property type="entry name" value="Csd3_N2"/>
</dbReference>
<dbReference type="EMBL" id="SRIO01000020">
    <property type="protein sequence ID" value="TFZ81543.1"/>
    <property type="molecule type" value="Genomic_DNA"/>
</dbReference>
<keyword evidence="7" id="KW-0482">Metalloprotease</keyword>
<evidence type="ECO:0000313" key="9">
    <source>
        <dbReference type="EMBL" id="TFZ81543.1"/>
    </source>
</evidence>
<keyword evidence="4" id="KW-0479">Metal-binding</keyword>
<sequence>MESMMNRSNRVILDYKAPRSPRRAKSSPLHWFVFGAALPVLSLSFALHMGDAAAMRQMIEPGVFESPASLTPEETTGILRLTEQTLAGILGNDWRNDSVQLLGEDRAFPFAAADDPFTDPNWISLTVNRGDSLSRIFERFELPREDLQAITQIGNYKRYLRNIQPGDEFRIKMGDGGRIAELVRDIDPLKTLHVTREGEQFQSELITHPVENRQVTAHGVIKSSLLQAGKDAGLTQQAILQLAEIFAYEIDFALDLRAGDHLTVVYEGGFRDGEQVLSGPILAAEFRNQGKVYRAIRHSAGDGSARYYSPDGTSLRKAFLRTPVDFTRISSGFSLGRRHPILNTIRAHKGVDYAAPSGTAIKAAGDGKIIFKGRKGGYGNVIEIAHGRHHTTLYAHMNGFAKGISVGSSVKAGQLIGYVGSTGLATGPHLHYELRVDGVHRDPLKVNTALADNLTGRELKAFKAQAASLLAMLESASVTRLAQGGTTSTNN</sequence>
<keyword evidence="3" id="KW-0645">Protease</keyword>
<dbReference type="Gene3D" id="2.70.70.10">
    <property type="entry name" value="Glucose Permease (Domain IIA)"/>
    <property type="match status" value="1"/>
</dbReference>
<proteinExistence type="predicted"/>
<dbReference type="GO" id="GO:0030313">
    <property type="term" value="C:cell envelope"/>
    <property type="evidence" value="ECO:0007669"/>
    <property type="project" value="UniProtKB-SubCell"/>
</dbReference>
<comment type="cofactor">
    <cofactor evidence="1">
        <name>Zn(2+)</name>
        <dbReference type="ChEBI" id="CHEBI:29105"/>
    </cofactor>
</comment>
<feature type="domain" description="LysM" evidence="8">
    <location>
        <begin position="123"/>
        <end position="171"/>
    </location>
</feature>
<protein>
    <submittedName>
        <fullName evidence="9">Peptidase M23</fullName>
    </submittedName>
</protein>
<dbReference type="SUPFAM" id="SSF51261">
    <property type="entry name" value="Duplicated hybrid motif"/>
    <property type="match status" value="1"/>
</dbReference>
<dbReference type="PANTHER" id="PTHR21666:SF288">
    <property type="entry name" value="CELL DIVISION PROTEIN YTFB"/>
    <property type="match status" value="1"/>
</dbReference>
<evidence type="ECO:0000259" key="8">
    <source>
        <dbReference type="PROSITE" id="PS51782"/>
    </source>
</evidence>
<dbReference type="Gene3D" id="3.10.450.350">
    <property type="match status" value="2"/>
</dbReference>
<evidence type="ECO:0000313" key="10">
    <source>
        <dbReference type="Proteomes" id="UP000297890"/>
    </source>
</evidence>
<dbReference type="AlphaFoldDB" id="A0A4Z0F7A3"/>
<evidence type="ECO:0000256" key="5">
    <source>
        <dbReference type="ARBA" id="ARBA00022801"/>
    </source>
</evidence>
<keyword evidence="10" id="KW-1185">Reference proteome</keyword>
<dbReference type="GO" id="GO:0042834">
    <property type="term" value="F:peptidoglycan binding"/>
    <property type="evidence" value="ECO:0007669"/>
    <property type="project" value="InterPro"/>
</dbReference>
<dbReference type="Pfam" id="PF19425">
    <property type="entry name" value="Csd3_N2"/>
    <property type="match status" value="1"/>
</dbReference>
<gene>
    <name evidence="9" type="ORF">E4680_12050</name>
</gene>
<evidence type="ECO:0000256" key="2">
    <source>
        <dbReference type="ARBA" id="ARBA00004196"/>
    </source>
</evidence>
<dbReference type="CDD" id="cd12797">
    <property type="entry name" value="M23_peptidase"/>
    <property type="match status" value="1"/>
</dbReference>
<reference evidence="9 10" key="1">
    <citation type="journal article" date="2019" name="ISME J.">
        <title>Candidatus Macondimonas diazotrophica, a novel gammaproteobacterial genus dominating crude-oil-contaminated coastal sediments.</title>
        <authorList>
            <person name="Karthikeyan S."/>
            <person name="Konstantinidis K."/>
        </authorList>
    </citation>
    <scope>NUCLEOTIDE SEQUENCE [LARGE SCALE GENOMIC DNA]</scope>
    <source>
        <strain evidence="9 10">KTK01</strain>
    </source>
</reference>
<dbReference type="InterPro" id="IPR011055">
    <property type="entry name" value="Dup_hybrid_motif"/>
</dbReference>
<evidence type="ECO:0000256" key="7">
    <source>
        <dbReference type="ARBA" id="ARBA00023049"/>
    </source>
</evidence>
<dbReference type="GO" id="GO:0046872">
    <property type="term" value="F:metal ion binding"/>
    <property type="evidence" value="ECO:0007669"/>
    <property type="project" value="UniProtKB-KW"/>
</dbReference>
<evidence type="ECO:0000256" key="4">
    <source>
        <dbReference type="ARBA" id="ARBA00022723"/>
    </source>
</evidence>
<organism evidence="9 10">
    <name type="scientific">Candidatus Macondimonas diazotrophica</name>
    <dbReference type="NCBI Taxonomy" id="2305248"/>
    <lineage>
        <taxon>Bacteria</taxon>
        <taxon>Pseudomonadati</taxon>
        <taxon>Pseudomonadota</taxon>
        <taxon>Gammaproteobacteria</taxon>
        <taxon>Chromatiales</taxon>
        <taxon>Ectothiorhodospiraceae</taxon>
        <taxon>Candidatus Macondimonas</taxon>
    </lineage>
</organism>
<dbReference type="InterPro" id="IPR016047">
    <property type="entry name" value="M23ase_b-sheet_dom"/>
</dbReference>
<dbReference type="InterPro" id="IPR018392">
    <property type="entry name" value="LysM"/>
</dbReference>
<dbReference type="OrthoDB" id="9805070at2"/>
<dbReference type="PANTHER" id="PTHR21666">
    <property type="entry name" value="PEPTIDASE-RELATED"/>
    <property type="match status" value="1"/>
</dbReference>
<comment type="subcellular location">
    <subcellularLocation>
        <location evidence="2">Cell envelope</location>
    </subcellularLocation>
</comment>
<accession>A0A4Z0F7A3</accession>
<evidence type="ECO:0000256" key="6">
    <source>
        <dbReference type="ARBA" id="ARBA00022833"/>
    </source>
</evidence>
<dbReference type="Pfam" id="PF04225">
    <property type="entry name" value="LysM_OapA"/>
    <property type="match status" value="1"/>
</dbReference>
<dbReference type="Pfam" id="PF01551">
    <property type="entry name" value="Peptidase_M23"/>
    <property type="match status" value="1"/>
</dbReference>
<evidence type="ECO:0000256" key="1">
    <source>
        <dbReference type="ARBA" id="ARBA00001947"/>
    </source>
</evidence>
<keyword evidence="6" id="KW-0862">Zinc</keyword>
<dbReference type="InterPro" id="IPR007340">
    <property type="entry name" value="LysM_Opacity-associatedA"/>
</dbReference>
<name>A0A4Z0F7A3_9GAMM</name>